<reference evidence="3" key="1">
    <citation type="journal article" date="2019" name="Int. J. Syst. Evol. Microbiol.">
        <title>The Global Catalogue of Microorganisms (GCM) 10K type strain sequencing project: providing services to taxonomists for standard genome sequencing and annotation.</title>
        <authorList>
            <consortium name="The Broad Institute Genomics Platform"/>
            <consortium name="The Broad Institute Genome Sequencing Center for Infectious Disease"/>
            <person name="Wu L."/>
            <person name="Ma J."/>
        </authorList>
    </citation>
    <scope>NUCLEOTIDE SEQUENCE [LARGE SCALE GENOMIC DNA]</scope>
    <source>
        <strain evidence="3">WLHS5</strain>
    </source>
</reference>
<keyword evidence="1" id="KW-0472">Membrane</keyword>
<name>A0ABW2LK06_9PSEU</name>
<keyword evidence="3" id="KW-1185">Reference proteome</keyword>
<dbReference type="Proteomes" id="UP001596504">
    <property type="component" value="Unassembled WGS sequence"/>
</dbReference>
<gene>
    <name evidence="2" type="ORF">ACFQRI_15810</name>
</gene>
<dbReference type="EMBL" id="JBHTCJ010000007">
    <property type="protein sequence ID" value="MFC7342869.1"/>
    <property type="molecule type" value="Genomic_DNA"/>
</dbReference>
<comment type="caution">
    <text evidence="2">The sequence shown here is derived from an EMBL/GenBank/DDBJ whole genome shotgun (WGS) entry which is preliminary data.</text>
</comment>
<evidence type="ECO:0000256" key="1">
    <source>
        <dbReference type="SAM" id="Phobius"/>
    </source>
</evidence>
<keyword evidence="1" id="KW-0812">Transmembrane</keyword>
<protein>
    <submittedName>
        <fullName evidence="2">Uncharacterized protein</fullName>
    </submittedName>
</protein>
<evidence type="ECO:0000313" key="3">
    <source>
        <dbReference type="Proteomes" id="UP001596504"/>
    </source>
</evidence>
<feature type="transmembrane region" description="Helical" evidence="1">
    <location>
        <begin position="64"/>
        <end position="84"/>
    </location>
</feature>
<proteinExistence type="predicted"/>
<keyword evidence="1" id="KW-1133">Transmembrane helix</keyword>
<accession>A0ABW2LK06</accession>
<dbReference type="RefSeq" id="WP_380669178.1">
    <property type="nucleotide sequence ID" value="NZ_JBHTCJ010000007.1"/>
</dbReference>
<organism evidence="2 3">
    <name type="scientific">Saccharopolyspora griseoalba</name>
    <dbReference type="NCBI Taxonomy" id="1431848"/>
    <lineage>
        <taxon>Bacteria</taxon>
        <taxon>Bacillati</taxon>
        <taxon>Actinomycetota</taxon>
        <taxon>Actinomycetes</taxon>
        <taxon>Pseudonocardiales</taxon>
        <taxon>Pseudonocardiaceae</taxon>
        <taxon>Saccharopolyspora</taxon>
    </lineage>
</organism>
<evidence type="ECO:0000313" key="2">
    <source>
        <dbReference type="EMBL" id="MFC7342869.1"/>
    </source>
</evidence>
<sequence>MRTAITSSLIGTSVEWCDFFLDSAAASPVFDELFFPTGNPAVSTVPAHPADHHHPARRGRRNPWLACGYLVSTGIAGLAATLALRPRDLH</sequence>